<keyword evidence="11 15" id="KW-0066">ATP synthesis</keyword>
<evidence type="ECO:0000313" key="16">
    <source>
        <dbReference type="EMBL" id="KAJ6223840.1"/>
    </source>
</evidence>
<evidence type="ECO:0000256" key="7">
    <source>
        <dbReference type="ARBA" id="ARBA00022990"/>
    </source>
</evidence>
<dbReference type="GO" id="GO:0015078">
    <property type="term" value="F:proton transmembrane transporter activity"/>
    <property type="evidence" value="ECO:0007669"/>
    <property type="project" value="InterPro"/>
</dbReference>
<keyword evidence="8 15" id="KW-0406">Ion transport</keyword>
<name>A0A9Q0RRP2_BLOTA</name>
<evidence type="ECO:0000256" key="2">
    <source>
        <dbReference type="ARBA" id="ARBA00007333"/>
    </source>
</evidence>
<evidence type="ECO:0000256" key="9">
    <source>
        <dbReference type="ARBA" id="ARBA00023128"/>
    </source>
</evidence>
<dbReference type="OrthoDB" id="9982108at2759"/>
<dbReference type="EMBL" id="JAPWDV010000001">
    <property type="protein sequence ID" value="KAJ6223840.1"/>
    <property type="molecule type" value="Genomic_DNA"/>
</dbReference>
<comment type="subcellular location">
    <subcellularLocation>
        <location evidence="1 15">Mitochondrion inner membrane</location>
    </subcellularLocation>
</comment>
<evidence type="ECO:0000256" key="4">
    <source>
        <dbReference type="ARBA" id="ARBA00022547"/>
    </source>
</evidence>
<comment type="subunit">
    <text evidence="15">F-type ATPases have 2 components, CF(1) - the catalytic core - and CF(0) - the membrane proton channel. CF(1) and CF(0) have multiple subunits.</text>
</comment>
<reference evidence="16" key="1">
    <citation type="submission" date="2022-12" db="EMBL/GenBank/DDBJ databases">
        <title>Genome assemblies of Blomia tropicalis.</title>
        <authorList>
            <person name="Cui Y."/>
        </authorList>
    </citation>
    <scope>NUCLEOTIDE SEQUENCE</scope>
    <source>
        <tissue evidence="16">Adult mites</tissue>
    </source>
</reference>
<keyword evidence="5 15" id="KW-0375">Hydrogen ion transport</keyword>
<evidence type="ECO:0000256" key="1">
    <source>
        <dbReference type="ARBA" id="ARBA00004273"/>
    </source>
</evidence>
<dbReference type="AlphaFoldDB" id="A0A9Q0RRP2"/>
<dbReference type="GO" id="GO:0005743">
    <property type="term" value="C:mitochondrial inner membrane"/>
    <property type="evidence" value="ECO:0007669"/>
    <property type="project" value="UniProtKB-SubCell"/>
</dbReference>
<evidence type="ECO:0000256" key="3">
    <source>
        <dbReference type="ARBA" id="ARBA00022448"/>
    </source>
</evidence>
<evidence type="ECO:0000256" key="13">
    <source>
        <dbReference type="ARBA" id="ARBA00064647"/>
    </source>
</evidence>
<evidence type="ECO:0000256" key="15">
    <source>
        <dbReference type="RuleBase" id="RU367005"/>
    </source>
</evidence>
<organism evidence="16 17">
    <name type="scientific">Blomia tropicalis</name>
    <name type="common">Mite</name>
    <dbReference type="NCBI Taxonomy" id="40697"/>
    <lineage>
        <taxon>Eukaryota</taxon>
        <taxon>Metazoa</taxon>
        <taxon>Ecdysozoa</taxon>
        <taxon>Arthropoda</taxon>
        <taxon>Chelicerata</taxon>
        <taxon>Arachnida</taxon>
        <taxon>Acari</taxon>
        <taxon>Acariformes</taxon>
        <taxon>Sarcoptiformes</taxon>
        <taxon>Astigmata</taxon>
        <taxon>Glycyphagoidea</taxon>
        <taxon>Echimyopodidae</taxon>
        <taxon>Blomia</taxon>
    </lineage>
</organism>
<evidence type="ECO:0000256" key="10">
    <source>
        <dbReference type="ARBA" id="ARBA00023136"/>
    </source>
</evidence>
<keyword evidence="17" id="KW-1185">Reference proteome</keyword>
<keyword evidence="9 15" id="KW-0496">Mitochondrion</keyword>
<gene>
    <name evidence="16" type="ORF">RDWZM_002385</name>
</gene>
<dbReference type="Proteomes" id="UP001142055">
    <property type="component" value="Chromosome 1"/>
</dbReference>
<sequence length="100" mass="11581">MTVDYSLPKPELGAPVRVSPFIRFCRWGLLFAGIAYGMKRQRTLEQRETAHRANLRAQKVIWDEEQKKIATQRTREQLLQLAKDVNVPIPADFDTQYPPA</sequence>
<keyword evidence="10" id="KW-0472">Membrane</keyword>
<comment type="similarity">
    <text evidence="2 15">Belongs to the ATPase e subunit family.</text>
</comment>
<comment type="subunit">
    <text evidence="13">Component of the ATP synthase complex composed at least of ATP5F1A/subunit alpha, ATP5F1B/subunit beta, ATP5MC1/subunit c (homooctomer), MT-ATP6/subunit a, MT-ATP8/subunit 8, ATP5ME/subunit e, ATP5MF/subunit f, ATP5MG/subunit g, ATP5MK/subunit k, ATP5MJ/subunit j, ATP5F1C/subunit gamma, ATP5F1D/subunit delta, ATP5F1E/subunit epsilon, ATP5PF/subunit F6, ATP5PB/subunit b, ATP5PD/subunit d, ATP5PO/subunit OSCP. ATP synthase complex consists of a soluble F(1) head domain (subunits alpha(3) and beta(3)) - the catalytic core - and a membrane F(0) domain - the membrane proton channel (subunits c, a, 8, e, f, g, k and j). These two domains are linked by a central stalk (subunits gamma, delta, and epsilon) rotating inside the F1 region and a stationary peripheral stalk (subunits F6, b, d, and OSCP).</text>
</comment>
<keyword evidence="3 15" id="KW-0813">Transport</keyword>
<dbReference type="GO" id="GO:0015986">
    <property type="term" value="P:proton motive force-driven ATP synthesis"/>
    <property type="evidence" value="ECO:0007669"/>
    <property type="project" value="InterPro"/>
</dbReference>
<dbReference type="PANTHER" id="PTHR12427">
    <property type="entry name" value="ATP SYNTHASE E CHAIN, MITOCHONDRIAL"/>
    <property type="match status" value="1"/>
</dbReference>
<evidence type="ECO:0000256" key="8">
    <source>
        <dbReference type="ARBA" id="ARBA00023065"/>
    </source>
</evidence>
<protein>
    <recommendedName>
        <fullName evidence="14 15">ATP synthase F(0) complex subunit e, mitochondrial</fullName>
    </recommendedName>
</protein>
<keyword evidence="4 15" id="KW-0138">CF(0)</keyword>
<dbReference type="PANTHER" id="PTHR12427:SF1">
    <property type="entry name" value="ATP SYNTHASE SUBUNIT E, MITOCHONDRIAL"/>
    <property type="match status" value="1"/>
</dbReference>
<proteinExistence type="inferred from homology"/>
<keyword evidence="6 15" id="KW-0999">Mitochondrion inner membrane</keyword>
<evidence type="ECO:0000256" key="5">
    <source>
        <dbReference type="ARBA" id="ARBA00022781"/>
    </source>
</evidence>
<keyword evidence="7" id="KW-0007">Acetylation</keyword>
<accession>A0A9Q0RRP2</accession>
<evidence type="ECO:0000256" key="12">
    <source>
        <dbReference type="ARBA" id="ARBA00057306"/>
    </source>
</evidence>
<evidence type="ECO:0000256" key="11">
    <source>
        <dbReference type="ARBA" id="ARBA00023310"/>
    </source>
</evidence>
<evidence type="ECO:0000256" key="6">
    <source>
        <dbReference type="ARBA" id="ARBA00022792"/>
    </source>
</evidence>
<dbReference type="OMA" id="FCRWSLL"/>
<dbReference type="GO" id="GO:0045259">
    <property type="term" value="C:proton-transporting ATP synthase complex"/>
    <property type="evidence" value="ECO:0007669"/>
    <property type="project" value="UniProtKB-UniRule"/>
</dbReference>
<dbReference type="Pfam" id="PF05680">
    <property type="entry name" value="ATP-synt_E"/>
    <property type="match status" value="1"/>
</dbReference>
<dbReference type="InterPro" id="IPR008386">
    <property type="entry name" value="ATP_synth_F0_esu_mt"/>
</dbReference>
<evidence type="ECO:0000313" key="17">
    <source>
        <dbReference type="Proteomes" id="UP001142055"/>
    </source>
</evidence>
<evidence type="ECO:0000256" key="14">
    <source>
        <dbReference type="ARBA" id="ARBA00074682"/>
    </source>
</evidence>
<comment type="caution">
    <text evidence="16">The sequence shown here is derived from an EMBL/GenBank/DDBJ whole genome shotgun (WGS) entry which is preliminary data.</text>
</comment>
<comment type="function">
    <text evidence="12 15">Subunit e, of the mitochondrial membrane ATP synthase complex (F(1)F(0) ATP synthase or Complex V) that produces ATP from ADP in the presence of a proton gradient across the membrane which is generated by electron transport complexes of the respiratory chain. ATP synthase complex consist of a soluble F(1) head domain - the catalytic core - and a membrane F(1) domain - the membrane proton channel. These two domains are linked by a central stalk rotating inside the F(1) region and a stationary peripheral stalk. During catalysis, ATP synthesis in the catalytic domain of F(1) is coupled via a rotary mechanism of the central stalk subunits to proton translocation. In vivo, can only synthesize ATP although its ATP hydrolase activity can be activated artificially in vitro. Part of the complex F(0) domain.</text>
</comment>